<comment type="caution">
    <text evidence="1">The sequence shown here is derived from an EMBL/GenBank/DDBJ whole genome shotgun (WGS) entry which is preliminary data.</text>
</comment>
<organism evidence="1">
    <name type="scientific">hot springs metagenome</name>
    <dbReference type="NCBI Taxonomy" id="433727"/>
    <lineage>
        <taxon>unclassified sequences</taxon>
        <taxon>metagenomes</taxon>
        <taxon>ecological metagenomes</taxon>
    </lineage>
</organism>
<sequence length="99" mass="11402">MRRFRLILLPVMIVIFLTVFTGNATAQKPAKDESLRKGETRATLDPNLFTDARTKRAYQIAKEIPWVLDSIYCYCMCEESPVFKHKSLLSCYVDNHAAM</sequence>
<protein>
    <submittedName>
        <fullName evidence="1">Uncharacterized protein</fullName>
    </submittedName>
</protein>
<dbReference type="AlphaFoldDB" id="A0A5J4L110"/>
<accession>A0A5J4L110</accession>
<name>A0A5J4L110_9ZZZZ</name>
<proteinExistence type="predicted"/>
<gene>
    <name evidence="1" type="ORF">A45J_0187</name>
</gene>
<reference evidence="1" key="1">
    <citation type="submission" date="2019-10" db="EMBL/GenBank/DDBJ databases">
        <title>Metagenomic sequencing of thiosulfate-disproportionating enrichment culture.</title>
        <authorList>
            <person name="Umezawa K."/>
            <person name="Kojima H."/>
            <person name="Fukui M."/>
        </authorList>
    </citation>
    <scope>NUCLEOTIDE SEQUENCE</scope>
    <source>
        <strain evidence="1">45J</strain>
    </source>
</reference>
<evidence type="ECO:0000313" key="1">
    <source>
        <dbReference type="EMBL" id="GER92471.1"/>
    </source>
</evidence>
<dbReference type="EMBL" id="BLAB01000001">
    <property type="protein sequence ID" value="GER92471.1"/>
    <property type="molecule type" value="Genomic_DNA"/>
</dbReference>